<gene>
    <name evidence="5" type="ORF">EZI54_07400</name>
</gene>
<dbReference type="EMBL" id="SJDL01000008">
    <property type="protein sequence ID" value="TBW57477.1"/>
    <property type="molecule type" value="Genomic_DNA"/>
</dbReference>
<organism evidence="5 6">
    <name type="scientific">Marinobacter halodurans</name>
    <dbReference type="NCBI Taxonomy" id="2528979"/>
    <lineage>
        <taxon>Bacteria</taxon>
        <taxon>Pseudomonadati</taxon>
        <taxon>Pseudomonadota</taxon>
        <taxon>Gammaproteobacteria</taxon>
        <taxon>Pseudomonadales</taxon>
        <taxon>Marinobacteraceae</taxon>
        <taxon>Marinobacter</taxon>
    </lineage>
</organism>
<feature type="compositionally biased region" description="Polar residues" evidence="3">
    <location>
        <begin position="1"/>
        <end position="10"/>
    </location>
</feature>
<dbReference type="InterPro" id="IPR022396">
    <property type="entry name" value="PRTRC_ParB"/>
</dbReference>
<dbReference type="InterPro" id="IPR004437">
    <property type="entry name" value="ParB/RepB/Spo0J"/>
</dbReference>
<dbReference type="SUPFAM" id="SSF109709">
    <property type="entry name" value="KorB DNA-binding domain-like"/>
    <property type="match status" value="1"/>
</dbReference>
<dbReference type="NCBIfam" id="TIGR00180">
    <property type="entry name" value="parB_part"/>
    <property type="match status" value="1"/>
</dbReference>
<feature type="region of interest" description="Disordered" evidence="3">
    <location>
        <begin position="1"/>
        <end position="21"/>
    </location>
</feature>
<dbReference type="Gene3D" id="3.90.1530.30">
    <property type="match status" value="1"/>
</dbReference>
<dbReference type="Pfam" id="PF17762">
    <property type="entry name" value="HTH_ParB"/>
    <property type="match status" value="1"/>
</dbReference>
<protein>
    <submittedName>
        <fullName evidence="5">PRTRC system ParB family protein</fullName>
    </submittedName>
</protein>
<name>A0ABY1ZQ13_9GAMM</name>
<feature type="domain" description="ParB-like N-terminal" evidence="4">
    <location>
        <begin position="17"/>
        <end position="110"/>
    </location>
</feature>
<dbReference type="Pfam" id="PF02195">
    <property type="entry name" value="ParB_N"/>
    <property type="match status" value="1"/>
</dbReference>
<feature type="region of interest" description="Disordered" evidence="3">
    <location>
        <begin position="352"/>
        <end position="390"/>
    </location>
</feature>
<dbReference type="Proteomes" id="UP000313645">
    <property type="component" value="Unassembled WGS sequence"/>
</dbReference>
<comment type="similarity">
    <text evidence="1">Belongs to the ParB family.</text>
</comment>
<evidence type="ECO:0000313" key="5">
    <source>
        <dbReference type="EMBL" id="TBW57477.1"/>
    </source>
</evidence>
<dbReference type="PANTHER" id="PTHR33375:SF1">
    <property type="entry name" value="CHROMOSOME-PARTITIONING PROTEIN PARB-RELATED"/>
    <property type="match status" value="1"/>
</dbReference>
<dbReference type="Gene3D" id="1.10.10.2830">
    <property type="match status" value="1"/>
</dbReference>
<dbReference type="InterPro" id="IPR050336">
    <property type="entry name" value="Chromosome_partition/occlusion"/>
</dbReference>
<keyword evidence="6" id="KW-1185">Reference proteome</keyword>
<evidence type="ECO:0000256" key="1">
    <source>
        <dbReference type="ARBA" id="ARBA00006295"/>
    </source>
</evidence>
<evidence type="ECO:0000256" key="2">
    <source>
        <dbReference type="ARBA" id="ARBA00022829"/>
    </source>
</evidence>
<keyword evidence="2" id="KW-0159">Chromosome partition</keyword>
<dbReference type="SUPFAM" id="SSF110849">
    <property type="entry name" value="ParB/Sulfiredoxin"/>
    <property type="match status" value="1"/>
</dbReference>
<dbReference type="NCBIfam" id="TIGR03734">
    <property type="entry name" value="PRTRC_parB"/>
    <property type="match status" value="1"/>
</dbReference>
<dbReference type="InterPro" id="IPR041468">
    <property type="entry name" value="HTH_ParB/Spo0J"/>
</dbReference>
<dbReference type="InterPro" id="IPR003115">
    <property type="entry name" value="ParB_N"/>
</dbReference>
<proteinExistence type="inferred from homology"/>
<dbReference type="SMART" id="SM00470">
    <property type="entry name" value="ParB"/>
    <property type="match status" value="1"/>
</dbReference>
<dbReference type="PANTHER" id="PTHR33375">
    <property type="entry name" value="CHROMOSOME-PARTITIONING PROTEIN PARB-RELATED"/>
    <property type="match status" value="1"/>
</dbReference>
<reference evidence="5 6" key="1">
    <citation type="submission" date="2019-02" db="EMBL/GenBank/DDBJ databases">
        <title>Marinobacter halodurans sp. nov., a marine bacterium isolated from sea tidal flat.</title>
        <authorList>
            <person name="Yoo Y."/>
            <person name="Lee D.W."/>
            <person name="Kim B.S."/>
            <person name="Kim J.-J."/>
        </authorList>
    </citation>
    <scope>NUCLEOTIDE SEQUENCE [LARGE SCALE GENOMIC DNA]</scope>
    <source>
        <strain evidence="5 6">YJ-S3-2</strain>
    </source>
</reference>
<accession>A0ABY1ZQ13</accession>
<sequence>MMNSVATVEQTTEDGARELPTNRIIVDPERNPRRFRSAEVYKARRESIRQQGVLQSVLVRPHPEREGYFLLVAGYTRMEIVLELAIPSVPARIKNLTEREARDAALSENIHRDDMSPMDEGIEAKELLAENNNDRDEVCKRLGWSMSKLRNRIQLTHCCDEVGQALTDNRITINHAEILSTLREDTQRKALEITLKNNLHHDALREKIEALSLKLNIAPFDKTDCQNCPHNSSLQSNLFDTGINEGRCLNKQCFEQKTDEFLEETRDTQRESFNRVELDRDIAEGATTIIATSGQNGVGRDQFSACQSCSHYGALVKTRPGQAGNVQPHVCFDLKCHKVKVSSYQELIATDSGASTSLPGNAGGSTSAKVKGSKGKTTKPKAEASAPATPQKIRERIHSVHRHAAAETVRTRPTQAKAIALAELMVQSKQVPEGFDPSVAKELSFYDSDTKTRTMIVKSLAGASDTLIDDMIASVASKTVAESTRQMSGLGSRENDPYGALAAELARTNGADLTSHFTMDREYLDAHTKPVIKTLLQASGFDHYYDTANGQSSFAKLLKEKKSDILDIVEKSDFSFSGFVPDNMALADHSTDTDKQ</sequence>
<evidence type="ECO:0000259" key="4">
    <source>
        <dbReference type="SMART" id="SM00470"/>
    </source>
</evidence>
<feature type="compositionally biased region" description="Polar residues" evidence="3">
    <location>
        <begin position="352"/>
        <end position="368"/>
    </location>
</feature>
<evidence type="ECO:0000256" key="3">
    <source>
        <dbReference type="SAM" id="MobiDB-lite"/>
    </source>
</evidence>
<dbReference type="InterPro" id="IPR036086">
    <property type="entry name" value="ParB/Sulfiredoxin_sf"/>
</dbReference>
<evidence type="ECO:0000313" key="6">
    <source>
        <dbReference type="Proteomes" id="UP000313645"/>
    </source>
</evidence>
<comment type="caution">
    <text evidence="5">The sequence shown here is derived from an EMBL/GenBank/DDBJ whole genome shotgun (WGS) entry which is preliminary data.</text>
</comment>
<dbReference type="RefSeq" id="WP_131480573.1">
    <property type="nucleotide sequence ID" value="NZ_SJDL01000008.1"/>
</dbReference>